<dbReference type="Proteomes" id="UP000261284">
    <property type="component" value="Unassembled WGS sequence"/>
</dbReference>
<proteinExistence type="predicted"/>
<name>A0A3E1NK76_9BACT</name>
<sequence length="275" mass="30105">MPALLLTYHACKKDDNNSNPYTPPSQNTTSVQLASTAKFGSILTDSAGRTLYFFAIDANGNSGCTGGCVAAWPVFYKAQPTLAAGLNAADFSTITRTDGTPQTTYKGWPLYYYASDPKAGDINGDGVGGTWFVAKPDYSIMLASQQLTGLDGIQYTSEHVPGQEVTQYFTDAYGRTLYTFSPDKFKKNNFTKADFSNDPVWPMDTLSSIKNVPSLLDKTQFDTLLVFGRVQLTYKGWPLYYFGKDSATRGNTRGVSFPQPGVWPIARKDITIAPM</sequence>
<evidence type="ECO:0008006" key="3">
    <source>
        <dbReference type="Google" id="ProtNLM"/>
    </source>
</evidence>
<dbReference type="AlphaFoldDB" id="A0A3E1NK76"/>
<protein>
    <recommendedName>
        <fullName evidence="3">Lipoprotein</fullName>
    </recommendedName>
</protein>
<dbReference type="OrthoDB" id="597632at2"/>
<organism evidence="1 2">
    <name type="scientific">Deminuibacter soli</name>
    <dbReference type="NCBI Taxonomy" id="2291815"/>
    <lineage>
        <taxon>Bacteria</taxon>
        <taxon>Pseudomonadati</taxon>
        <taxon>Bacteroidota</taxon>
        <taxon>Chitinophagia</taxon>
        <taxon>Chitinophagales</taxon>
        <taxon>Chitinophagaceae</taxon>
        <taxon>Deminuibacter</taxon>
    </lineage>
</organism>
<evidence type="ECO:0000313" key="2">
    <source>
        <dbReference type="Proteomes" id="UP000261284"/>
    </source>
</evidence>
<evidence type="ECO:0000313" key="1">
    <source>
        <dbReference type="EMBL" id="RFM28345.1"/>
    </source>
</evidence>
<gene>
    <name evidence="1" type="ORF">DXN05_11900</name>
</gene>
<keyword evidence="2" id="KW-1185">Reference proteome</keyword>
<dbReference type="PANTHER" id="PTHR39335">
    <property type="entry name" value="BLL4220 PROTEIN"/>
    <property type="match status" value="1"/>
</dbReference>
<dbReference type="EMBL" id="QTJU01000003">
    <property type="protein sequence ID" value="RFM28345.1"/>
    <property type="molecule type" value="Genomic_DNA"/>
</dbReference>
<dbReference type="PANTHER" id="PTHR39335:SF1">
    <property type="entry name" value="BLL4220 PROTEIN"/>
    <property type="match status" value="1"/>
</dbReference>
<dbReference type="Pfam" id="PF03640">
    <property type="entry name" value="Lipoprotein_15"/>
    <property type="match status" value="3"/>
</dbReference>
<accession>A0A3E1NK76</accession>
<reference evidence="1 2" key="1">
    <citation type="submission" date="2018-08" db="EMBL/GenBank/DDBJ databases">
        <title>Chitinophagaceae sp. K23C18032701, a novel bacterium isolated from forest soil.</title>
        <authorList>
            <person name="Wang C."/>
        </authorList>
    </citation>
    <scope>NUCLEOTIDE SEQUENCE [LARGE SCALE GENOMIC DNA]</scope>
    <source>
        <strain evidence="1 2">K23C18032701</strain>
    </source>
</reference>
<dbReference type="InterPro" id="IPR005297">
    <property type="entry name" value="Lipoprotein_repeat"/>
</dbReference>
<comment type="caution">
    <text evidence="1">The sequence shown here is derived from an EMBL/GenBank/DDBJ whole genome shotgun (WGS) entry which is preliminary data.</text>
</comment>
<dbReference type="GO" id="GO:0043448">
    <property type="term" value="P:alkane catabolic process"/>
    <property type="evidence" value="ECO:0007669"/>
    <property type="project" value="TreeGrafter"/>
</dbReference>